<dbReference type="SMART" id="SM00484">
    <property type="entry name" value="XPGI"/>
    <property type="match status" value="1"/>
</dbReference>
<dbReference type="GO" id="GO:0008821">
    <property type="term" value="F:crossover junction DNA endonuclease activity"/>
    <property type="evidence" value="ECO:0007669"/>
    <property type="project" value="InterPro"/>
</dbReference>
<feature type="region of interest" description="Disordered" evidence="3">
    <location>
        <begin position="494"/>
        <end position="572"/>
    </location>
</feature>
<dbReference type="SMART" id="SM00485">
    <property type="entry name" value="XPGN"/>
    <property type="match status" value="1"/>
</dbReference>
<keyword evidence="7" id="KW-1185">Reference proteome</keyword>
<dbReference type="EMBL" id="JAPQKS010000003">
    <property type="protein sequence ID" value="KAJ5240069.1"/>
    <property type="molecule type" value="Genomic_DNA"/>
</dbReference>
<dbReference type="FunFam" id="3.40.50.1010:FF:000051">
    <property type="entry name" value="Rad2-like endonuclease, putative (AFU_orthologue AFUA_3G13260)"/>
    <property type="match status" value="1"/>
</dbReference>
<dbReference type="RefSeq" id="XP_058332988.1">
    <property type="nucleotide sequence ID" value="XM_058473985.1"/>
</dbReference>
<dbReference type="InterPro" id="IPR006086">
    <property type="entry name" value="XPG-I_dom"/>
</dbReference>
<dbReference type="PRINTS" id="PR00853">
    <property type="entry name" value="XPGRADSUPER"/>
</dbReference>
<keyword evidence="1" id="KW-0540">Nuclease</keyword>
<feature type="domain" description="XPG-I" evidence="4">
    <location>
        <begin position="108"/>
        <end position="181"/>
    </location>
</feature>
<feature type="region of interest" description="Disordered" evidence="3">
    <location>
        <begin position="685"/>
        <end position="719"/>
    </location>
</feature>
<dbReference type="Proteomes" id="UP001150941">
    <property type="component" value="Unassembled WGS sequence"/>
</dbReference>
<evidence type="ECO:0000313" key="7">
    <source>
        <dbReference type="Proteomes" id="UP001150941"/>
    </source>
</evidence>
<evidence type="ECO:0008006" key="8">
    <source>
        <dbReference type="Google" id="ProtNLM"/>
    </source>
</evidence>
<feature type="compositionally biased region" description="Polar residues" evidence="3">
    <location>
        <begin position="554"/>
        <end position="566"/>
    </location>
</feature>
<dbReference type="InterPro" id="IPR041177">
    <property type="entry name" value="GEN1_C"/>
</dbReference>
<evidence type="ECO:0000259" key="5">
    <source>
        <dbReference type="SMART" id="SM00485"/>
    </source>
</evidence>
<name>A0A9W9TUL0_9EURO</name>
<dbReference type="SUPFAM" id="SSF88723">
    <property type="entry name" value="PIN domain-like"/>
    <property type="match status" value="1"/>
</dbReference>
<organism evidence="6 7">
    <name type="scientific">Penicillium chermesinum</name>
    <dbReference type="NCBI Taxonomy" id="63820"/>
    <lineage>
        <taxon>Eukaryota</taxon>
        <taxon>Fungi</taxon>
        <taxon>Dikarya</taxon>
        <taxon>Ascomycota</taxon>
        <taxon>Pezizomycotina</taxon>
        <taxon>Eurotiomycetes</taxon>
        <taxon>Eurotiomycetidae</taxon>
        <taxon>Eurotiales</taxon>
        <taxon>Aspergillaceae</taxon>
        <taxon>Penicillium</taxon>
    </lineage>
</organism>
<feature type="compositionally biased region" description="Basic and acidic residues" evidence="3">
    <location>
        <begin position="748"/>
        <end position="759"/>
    </location>
</feature>
<dbReference type="CDD" id="cd09870">
    <property type="entry name" value="PIN_YEN1"/>
    <property type="match status" value="1"/>
</dbReference>
<dbReference type="CDD" id="cd09906">
    <property type="entry name" value="H3TH_YEN1"/>
    <property type="match status" value="1"/>
</dbReference>
<feature type="region of interest" description="Disordered" evidence="3">
    <location>
        <begin position="403"/>
        <end position="459"/>
    </location>
</feature>
<dbReference type="InterPro" id="IPR036279">
    <property type="entry name" value="5-3_exonuclease_C_sf"/>
</dbReference>
<protein>
    <recommendedName>
        <fullName evidence="8">Rad2-like endonuclease</fullName>
    </recommendedName>
</protein>
<dbReference type="PANTHER" id="PTHR11081">
    <property type="entry name" value="FLAP ENDONUCLEASE FAMILY MEMBER"/>
    <property type="match status" value="1"/>
</dbReference>
<dbReference type="Pfam" id="PF00867">
    <property type="entry name" value="XPG_I"/>
    <property type="match status" value="1"/>
</dbReference>
<feature type="compositionally biased region" description="Polar residues" evidence="3">
    <location>
        <begin position="414"/>
        <end position="424"/>
    </location>
</feature>
<dbReference type="GeneID" id="83201288"/>
<dbReference type="InterPro" id="IPR006085">
    <property type="entry name" value="XPG_DNA_repair_N"/>
</dbReference>
<dbReference type="Gene3D" id="3.40.50.1010">
    <property type="entry name" value="5'-nuclease"/>
    <property type="match status" value="2"/>
</dbReference>
<feature type="compositionally biased region" description="Basic residues" evidence="3">
    <location>
        <begin position="506"/>
        <end position="516"/>
    </location>
</feature>
<sequence length="851" mass="94004">MGIPGLINAIGAGERVSLSKIAISHLQQTARPIRVAVDISIWLFQVQSGRGGKNPELRTLFFRLLKLLALPVHPLFVYDGRHKPPFKRGKSVSYGSTPLIRRSKDLIERFRFPWHEAPGEAEAECARLQQAGVVDAVMSNDVDALMFGSKLTIMNFSKESGSGSAAATHVTCYRMGEQPHGHVPNVPLDRAGMILFAMLSGGDYAEGLKGCGSKLAAEIALAGFGEDLLNTLSSHASDLDSGLSEWRERLQYELDENESGYFKRKHKAVRIPEDFPNRTILKYYAEPIVSTEEEVATLKSQLRHSWDREIDAMAIRAFTADNFEWNYRSGARKVIKLLAEPLVSYRLRLQRPVKGVPHGTLAPECDTPWLQKVHRSRANFGTDGTPELQVDMLPIDVVGIDLFAEEPNPPMPSQDKSTQSTAQSGAEEGGVDEEDLEDAPADETARAPPPSPSKSRVTRRYDPLAIEKVWVFETVAKLGIPDIVEKWDKEQAEKAENAKKTTTRNPPKRRTGPKKKGPIDPGMQRGSILKYGTLTKERSELSSSNKTRLIDAATSKSQGEGTSNLRNPPPAINLDVFQLSPSMYPEKRDYFHTSHATSGVDELIDSFSSLSTTTHTPSIKRHPMSLRSRPQINLRTLVHGERELDDYSAFSEDVVSSQGAPSGIRLSYVVSDGNFPQSGGVALPRELGMPPVMPEKKATRSKKATKKLNATEGSPGVDELEEAIESLTLSLGYDESCSRHQPSASRADGFDNDHPDQIHKPTSIPESEHCSDARKSRNRQTPQEEDSSSVRKKKDPKPIKTVGHAENISTFDGFWEVHNDAEEVSDTTRSTRATTGKDERKQEALLTGQHS</sequence>
<feature type="domain" description="XPG N-terminal" evidence="5">
    <location>
        <begin position="1"/>
        <end position="105"/>
    </location>
</feature>
<keyword evidence="2" id="KW-0378">Hydrolase</keyword>
<evidence type="ECO:0000256" key="3">
    <source>
        <dbReference type="SAM" id="MobiDB-lite"/>
    </source>
</evidence>
<accession>A0A9W9TUL0</accession>
<dbReference type="Pfam" id="PF00752">
    <property type="entry name" value="XPG_N"/>
    <property type="match status" value="1"/>
</dbReference>
<dbReference type="AlphaFoldDB" id="A0A9W9TUL0"/>
<feature type="compositionally biased region" description="Basic and acidic residues" evidence="3">
    <location>
        <begin position="766"/>
        <end position="775"/>
    </location>
</feature>
<dbReference type="OrthoDB" id="2959108at2759"/>
<dbReference type="GO" id="GO:0006281">
    <property type="term" value="P:DNA repair"/>
    <property type="evidence" value="ECO:0007669"/>
    <property type="project" value="UniProtKB-ARBA"/>
</dbReference>
<dbReference type="Pfam" id="PF18380">
    <property type="entry name" value="GEN1_C"/>
    <property type="match status" value="1"/>
</dbReference>
<dbReference type="InterPro" id="IPR006084">
    <property type="entry name" value="XPG/Rad2"/>
</dbReference>
<evidence type="ECO:0000256" key="1">
    <source>
        <dbReference type="ARBA" id="ARBA00022722"/>
    </source>
</evidence>
<dbReference type="GO" id="GO:0017108">
    <property type="term" value="F:5'-flap endonuclease activity"/>
    <property type="evidence" value="ECO:0007669"/>
    <property type="project" value="TreeGrafter"/>
</dbReference>
<dbReference type="InterPro" id="IPR029060">
    <property type="entry name" value="PIN-like_dom_sf"/>
</dbReference>
<feature type="region of interest" description="Disordered" evidence="3">
    <location>
        <begin position="735"/>
        <end position="851"/>
    </location>
</feature>
<dbReference type="InterPro" id="IPR037316">
    <property type="entry name" value="Yen1_H3TH"/>
</dbReference>
<reference evidence="6" key="1">
    <citation type="submission" date="2022-11" db="EMBL/GenBank/DDBJ databases">
        <authorList>
            <person name="Petersen C."/>
        </authorList>
    </citation>
    <scope>NUCLEOTIDE SEQUENCE</scope>
    <source>
        <strain evidence="6">IBT 19713</strain>
    </source>
</reference>
<feature type="compositionally biased region" description="Acidic residues" evidence="3">
    <location>
        <begin position="429"/>
        <end position="441"/>
    </location>
</feature>
<reference evidence="6" key="2">
    <citation type="journal article" date="2023" name="IMA Fungus">
        <title>Comparative genomic study of the Penicillium genus elucidates a diverse pangenome and 15 lateral gene transfer events.</title>
        <authorList>
            <person name="Petersen C."/>
            <person name="Sorensen T."/>
            <person name="Nielsen M.R."/>
            <person name="Sondergaard T.E."/>
            <person name="Sorensen J.L."/>
            <person name="Fitzpatrick D.A."/>
            <person name="Frisvad J.C."/>
            <person name="Nielsen K.L."/>
        </authorList>
    </citation>
    <scope>NUCLEOTIDE SEQUENCE</scope>
    <source>
        <strain evidence="6">IBT 19713</strain>
    </source>
</reference>
<evidence type="ECO:0000256" key="2">
    <source>
        <dbReference type="ARBA" id="ARBA00022801"/>
    </source>
</evidence>
<dbReference type="FunFam" id="3.40.50.1010:FF:000037">
    <property type="entry name" value="Rad2-like endonuclease, putative (AFU_orthologue AFUA_3G13260)"/>
    <property type="match status" value="1"/>
</dbReference>
<dbReference type="PANTHER" id="PTHR11081:SF75">
    <property type="entry name" value="ENDONUCLEASE, PUTATIVE (AFU_ORTHOLOGUE AFUA_3G13260)-RELATED"/>
    <property type="match status" value="1"/>
</dbReference>
<comment type="caution">
    <text evidence="6">The sequence shown here is derived from an EMBL/GenBank/DDBJ whole genome shotgun (WGS) entry which is preliminary data.</text>
</comment>
<proteinExistence type="predicted"/>
<evidence type="ECO:0000313" key="6">
    <source>
        <dbReference type="EMBL" id="KAJ5240069.1"/>
    </source>
</evidence>
<dbReference type="SUPFAM" id="SSF47807">
    <property type="entry name" value="5' to 3' exonuclease, C-terminal subdomain"/>
    <property type="match status" value="1"/>
</dbReference>
<gene>
    <name evidence="6" type="ORF">N7468_004688</name>
</gene>
<evidence type="ECO:0000259" key="4">
    <source>
        <dbReference type="SMART" id="SM00484"/>
    </source>
</evidence>